<organism evidence="2 3">
    <name type="scientific">Coniophora puteana (strain RWD-64-598)</name>
    <name type="common">Brown rot fungus</name>
    <dbReference type="NCBI Taxonomy" id="741705"/>
    <lineage>
        <taxon>Eukaryota</taxon>
        <taxon>Fungi</taxon>
        <taxon>Dikarya</taxon>
        <taxon>Basidiomycota</taxon>
        <taxon>Agaricomycotina</taxon>
        <taxon>Agaricomycetes</taxon>
        <taxon>Agaricomycetidae</taxon>
        <taxon>Boletales</taxon>
        <taxon>Coniophorineae</taxon>
        <taxon>Coniophoraceae</taxon>
        <taxon>Coniophora</taxon>
    </lineage>
</organism>
<feature type="compositionally biased region" description="Basic and acidic residues" evidence="1">
    <location>
        <begin position="431"/>
        <end position="440"/>
    </location>
</feature>
<dbReference type="RefSeq" id="XP_007773026.1">
    <property type="nucleotide sequence ID" value="XM_007774836.1"/>
</dbReference>
<feature type="compositionally biased region" description="Basic residues" evidence="1">
    <location>
        <begin position="284"/>
        <end position="294"/>
    </location>
</feature>
<feature type="compositionally biased region" description="Polar residues" evidence="1">
    <location>
        <begin position="1"/>
        <end position="20"/>
    </location>
</feature>
<feature type="compositionally biased region" description="Polar residues" evidence="1">
    <location>
        <begin position="269"/>
        <end position="283"/>
    </location>
</feature>
<dbReference type="OMA" id="HESFIVV"/>
<proteinExistence type="predicted"/>
<feature type="region of interest" description="Disordered" evidence="1">
    <location>
        <begin position="431"/>
        <end position="548"/>
    </location>
</feature>
<dbReference type="AlphaFoldDB" id="A0A5M3MCR4"/>
<dbReference type="Proteomes" id="UP000053558">
    <property type="component" value="Unassembled WGS sequence"/>
</dbReference>
<evidence type="ECO:0000256" key="1">
    <source>
        <dbReference type="SAM" id="MobiDB-lite"/>
    </source>
</evidence>
<accession>A0A5M3MCR4</accession>
<feature type="compositionally biased region" description="Acidic residues" evidence="1">
    <location>
        <begin position="533"/>
        <end position="543"/>
    </location>
</feature>
<dbReference type="OrthoDB" id="2590746at2759"/>
<dbReference type="GeneID" id="19200233"/>
<evidence type="ECO:0000313" key="3">
    <source>
        <dbReference type="Proteomes" id="UP000053558"/>
    </source>
</evidence>
<feature type="region of interest" description="Disordered" evidence="1">
    <location>
        <begin position="242"/>
        <end position="327"/>
    </location>
</feature>
<sequence>MFSSFNSFLPSVFQPNQDARSPQPTPQEEIEEPEQTNVEPSDHPSTIKKREKKEKPTNETFIVVRPPPSKTNHPLNLQVQLVPPNSRQDRRSGSLASLDPATAAGDQAENGQPLGQDLQRVASNRSDTSAYSGYASGTASVSSFASTSTSSSRRMIIPLYNLQAHNVLQNIIVDAGTDAKVAKFGKRGMEIVGLAFLEPTEVWGSHSLPGALPAGPAGNTSTRASLDEPPREFSLLPKVQPATALPATPERPSTATGIPQRPSIPPTPSTGDATPTPENTQQKSSKKLFSRMFRRKDQARPPSVSLASNADLGASLSPQPRGLLSRPSVEVNRNSIAMDQGIAGDGLPTTTSMASASALCPAVLGVQPTLYPPIFPPRGRPTKYVWVVRKWLKGTDNGILNGMMGKLSVGTRADSGSSALPHVEVRIEWTRKKDKNDRRDKKARKGTLDIPSESQTVSRRGSTALSSDSHSVADANGNGPVRAEHVDDLLDSIPRSRKKRRQSVEHQSLSSGTGGSDDHEVASSAAHGNAYDSGDETDPEDSDTPWSCTLSMARVGPLRGVEANGQGAKQSPAALRLKVAMLSPTPHHPKVVSLLKVPFPLPDVEVDSLTVRKRTVTPQGVMRTVSDDVQLVLTAEEIKDTISTTALWLVVRESFGGVGRERRKGDGWRIRG</sequence>
<feature type="compositionally biased region" description="Polar residues" evidence="1">
    <location>
        <begin position="452"/>
        <end position="470"/>
    </location>
</feature>
<dbReference type="KEGG" id="cput:CONPUDRAFT_129926"/>
<feature type="compositionally biased region" description="Polar residues" evidence="1">
    <location>
        <begin position="70"/>
        <end position="86"/>
    </location>
</feature>
<name>A0A5M3MCR4_CONPW</name>
<feature type="region of interest" description="Disordered" evidence="1">
    <location>
        <begin position="208"/>
        <end position="230"/>
    </location>
</feature>
<keyword evidence="3" id="KW-1185">Reference proteome</keyword>
<feature type="region of interest" description="Disordered" evidence="1">
    <location>
        <begin position="1"/>
        <end position="114"/>
    </location>
</feature>
<evidence type="ECO:0000313" key="2">
    <source>
        <dbReference type="EMBL" id="EIW76640.1"/>
    </source>
</evidence>
<protein>
    <submittedName>
        <fullName evidence="2">Uncharacterized protein</fullName>
    </submittedName>
</protein>
<comment type="caution">
    <text evidence="2">The sequence shown here is derived from an EMBL/GenBank/DDBJ whole genome shotgun (WGS) entry which is preliminary data.</text>
</comment>
<dbReference type="EMBL" id="JH711585">
    <property type="protein sequence ID" value="EIW76640.1"/>
    <property type="molecule type" value="Genomic_DNA"/>
</dbReference>
<gene>
    <name evidence="2" type="ORF">CONPUDRAFT_129926</name>
</gene>
<reference evidence="3" key="1">
    <citation type="journal article" date="2012" name="Science">
        <title>The Paleozoic origin of enzymatic lignin decomposition reconstructed from 31 fungal genomes.</title>
        <authorList>
            <person name="Floudas D."/>
            <person name="Binder M."/>
            <person name="Riley R."/>
            <person name="Barry K."/>
            <person name="Blanchette R.A."/>
            <person name="Henrissat B."/>
            <person name="Martinez A.T."/>
            <person name="Otillar R."/>
            <person name="Spatafora J.W."/>
            <person name="Yadav J.S."/>
            <person name="Aerts A."/>
            <person name="Benoit I."/>
            <person name="Boyd A."/>
            <person name="Carlson A."/>
            <person name="Copeland A."/>
            <person name="Coutinho P.M."/>
            <person name="de Vries R.P."/>
            <person name="Ferreira P."/>
            <person name="Findley K."/>
            <person name="Foster B."/>
            <person name="Gaskell J."/>
            <person name="Glotzer D."/>
            <person name="Gorecki P."/>
            <person name="Heitman J."/>
            <person name="Hesse C."/>
            <person name="Hori C."/>
            <person name="Igarashi K."/>
            <person name="Jurgens J.A."/>
            <person name="Kallen N."/>
            <person name="Kersten P."/>
            <person name="Kohler A."/>
            <person name="Kuees U."/>
            <person name="Kumar T.K.A."/>
            <person name="Kuo A."/>
            <person name="LaButti K."/>
            <person name="Larrondo L.F."/>
            <person name="Lindquist E."/>
            <person name="Ling A."/>
            <person name="Lombard V."/>
            <person name="Lucas S."/>
            <person name="Lundell T."/>
            <person name="Martin R."/>
            <person name="McLaughlin D.J."/>
            <person name="Morgenstern I."/>
            <person name="Morin E."/>
            <person name="Murat C."/>
            <person name="Nagy L.G."/>
            <person name="Nolan M."/>
            <person name="Ohm R.A."/>
            <person name="Patyshakuliyeva A."/>
            <person name="Rokas A."/>
            <person name="Ruiz-Duenas F.J."/>
            <person name="Sabat G."/>
            <person name="Salamov A."/>
            <person name="Samejima M."/>
            <person name="Schmutz J."/>
            <person name="Slot J.C."/>
            <person name="St John F."/>
            <person name="Stenlid J."/>
            <person name="Sun H."/>
            <person name="Sun S."/>
            <person name="Syed K."/>
            <person name="Tsang A."/>
            <person name="Wiebenga A."/>
            <person name="Young D."/>
            <person name="Pisabarro A."/>
            <person name="Eastwood D.C."/>
            <person name="Martin F."/>
            <person name="Cullen D."/>
            <person name="Grigoriev I.V."/>
            <person name="Hibbett D.S."/>
        </authorList>
    </citation>
    <scope>NUCLEOTIDE SEQUENCE [LARGE SCALE GENOMIC DNA]</scope>
    <source>
        <strain evidence="3">RWD-64-598 SS2</strain>
    </source>
</reference>